<dbReference type="GO" id="GO:0046872">
    <property type="term" value="F:metal ion binding"/>
    <property type="evidence" value="ECO:0007669"/>
    <property type="project" value="UniProtKB-KW"/>
</dbReference>
<dbReference type="InterPro" id="IPR036821">
    <property type="entry name" value="Peptide_deformylase_sf"/>
</dbReference>
<dbReference type="EC" id="3.5.1.88" evidence="4"/>
<dbReference type="EMBL" id="CP157897">
    <property type="protein sequence ID" value="XBT18864.1"/>
    <property type="molecule type" value="Genomic_DNA"/>
</dbReference>
<feature type="binding site" evidence="4">
    <location>
        <position position="134"/>
    </location>
    <ligand>
        <name>Fe cation</name>
        <dbReference type="ChEBI" id="CHEBI:24875"/>
    </ligand>
</feature>
<dbReference type="GO" id="GO:0006412">
    <property type="term" value="P:translation"/>
    <property type="evidence" value="ECO:0007669"/>
    <property type="project" value="UniProtKB-UniRule"/>
</dbReference>
<sequence length="167" mass="19923">MYNLIYYNNAILKKKSKNIKQNKKIKNIIKYMINTMNLNNGIGISAPQIGININLFLYKNIYKNKYHIFINSNIIKYFGSIKNKIEGCLSIPNIKKKIKRYNSIIIEYRNLKWEKKKKIYSSNSSRIIQHEYDHIKGILFIDLLSNKNKKKIKNKLKKINIKYNKSM</sequence>
<accession>A0AAU7QST8</accession>
<feature type="active site" evidence="4">
    <location>
        <position position="131"/>
    </location>
</feature>
<name>A0AAU7QST8_9FLAO</name>
<comment type="function">
    <text evidence="4">Removes the formyl group from the N-terminal Met of newly synthesized proteins. Requires at least a dipeptide for an efficient rate of reaction. N-terminal L-methionine is a prerequisite for activity but the enzyme has broad specificity at other positions.</text>
</comment>
<evidence type="ECO:0000256" key="1">
    <source>
        <dbReference type="ARBA" id="ARBA00010759"/>
    </source>
</evidence>
<dbReference type="HAMAP" id="MF_00163">
    <property type="entry name" value="Pep_deformylase"/>
    <property type="match status" value="1"/>
</dbReference>
<dbReference type="PANTHER" id="PTHR10458:SF22">
    <property type="entry name" value="PEPTIDE DEFORMYLASE"/>
    <property type="match status" value="1"/>
</dbReference>
<comment type="catalytic activity">
    <reaction evidence="4">
        <text>N-terminal N-formyl-L-methionyl-[peptide] + H2O = N-terminal L-methionyl-[peptide] + formate</text>
        <dbReference type="Rhea" id="RHEA:24420"/>
        <dbReference type="Rhea" id="RHEA-COMP:10639"/>
        <dbReference type="Rhea" id="RHEA-COMP:10640"/>
        <dbReference type="ChEBI" id="CHEBI:15377"/>
        <dbReference type="ChEBI" id="CHEBI:15740"/>
        <dbReference type="ChEBI" id="CHEBI:49298"/>
        <dbReference type="ChEBI" id="CHEBI:64731"/>
        <dbReference type="EC" id="3.5.1.88"/>
    </reaction>
</comment>
<dbReference type="AlphaFoldDB" id="A0AAU7QST8"/>
<evidence type="ECO:0000256" key="4">
    <source>
        <dbReference type="HAMAP-Rule" id="MF_00163"/>
    </source>
</evidence>
<feature type="binding site" evidence="4">
    <location>
        <position position="130"/>
    </location>
    <ligand>
        <name>Fe cation</name>
        <dbReference type="ChEBI" id="CHEBI:24875"/>
    </ligand>
</feature>
<dbReference type="Gene3D" id="3.90.45.10">
    <property type="entry name" value="Peptide deformylase"/>
    <property type="match status" value="1"/>
</dbReference>
<dbReference type="GO" id="GO:0042586">
    <property type="term" value="F:peptide deformylase activity"/>
    <property type="evidence" value="ECO:0007669"/>
    <property type="project" value="UniProtKB-UniRule"/>
</dbReference>
<keyword evidence="4" id="KW-0408">Iron</keyword>
<protein>
    <recommendedName>
        <fullName evidence="4">Peptide deformylase</fullName>
        <shortName evidence="4">PDF</shortName>
        <ecNumber evidence="4">3.5.1.88</ecNumber>
    </recommendedName>
    <alternativeName>
        <fullName evidence="4">Polypeptide deformylase</fullName>
    </alternativeName>
</protein>
<gene>
    <name evidence="4 5" type="primary">def</name>
    <name evidence="5" type="ORF">ABPD24_00060</name>
</gene>
<organism evidence="5">
    <name type="scientific">Candidatus Shikimatogenerans sp. AspAUS03</name>
    <dbReference type="NCBI Taxonomy" id="3158563"/>
    <lineage>
        <taxon>Bacteria</taxon>
        <taxon>Pseudomonadati</taxon>
        <taxon>Bacteroidota</taxon>
        <taxon>Flavobacteriia</taxon>
        <taxon>Flavobacteriales</taxon>
        <taxon>Candidatus Shikimatogenerans</taxon>
    </lineage>
</organism>
<dbReference type="PRINTS" id="PR01576">
    <property type="entry name" value="PDEFORMYLASE"/>
</dbReference>
<dbReference type="Pfam" id="PF01327">
    <property type="entry name" value="Pep_deformylase"/>
    <property type="match status" value="1"/>
</dbReference>
<dbReference type="PANTHER" id="PTHR10458">
    <property type="entry name" value="PEPTIDE DEFORMYLASE"/>
    <property type="match status" value="1"/>
</dbReference>
<comment type="similarity">
    <text evidence="1 4">Belongs to the polypeptide deformylase family.</text>
</comment>
<dbReference type="PIRSF" id="PIRSF004749">
    <property type="entry name" value="Pep_def"/>
    <property type="match status" value="1"/>
</dbReference>
<comment type="cofactor">
    <cofactor evidence="4">
        <name>Fe(2+)</name>
        <dbReference type="ChEBI" id="CHEBI:29033"/>
    </cofactor>
    <text evidence="4">Binds 1 Fe(2+) ion.</text>
</comment>
<proteinExistence type="inferred from homology"/>
<evidence type="ECO:0000256" key="3">
    <source>
        <dbReference type="ARBA" id="ARBA00022801"/>
    </source>
</evidence>
<keyword evidence="4" id="KW-0648">Protein biosynthesis</keyword>
<feature type="binding site" evidence="4">
    <location>
        <position position="88"/>
    </location>
    <ligand>
        <name>Fe cation</name>
        <dbReference type="ChEBI" id="CHEBI:24875"/>
    </ligand>
</feature>
<dbReference type="NCBIfam" id="NF001159">
    <property type="entry name" value="PRK00150.1-3"/>
    <property type="match status" value="1"/>
</dbReference>
<evidence type="ECO:0000313" key="5">
    <source>
        <dbReference type="EMBL" id="XBT18864.1"/>
    </source>
</evidence>
<dbReference type="InterPro" id="IPR023635">
    <property type="entry name" value="Peptide_deformylase"/>
</dbReference>
<keyword evidence="3 4" id="KW-0378">Hydrolase</keyword>
<reference evidence="5" key="1">
    <citation type="submission" date="2024-06" db="EMBL/GenBank/DDBJ databases">
        <title>Diversity, functionality, and evolutionary history of bacterial symbionts in false click beetles (Coleoptera, Throscidae).</title>
        <authorList>
            <person name="Wierz J.C."/>
            <person name="Malm H."/>
            <person name="Kaltenpoth M."/>
            <person name="Engl T."/>
        </authorList>
    </citation>
    <scope>NUCLEOTIDE SEQUENCE</scope>
    <source>
        <strain evidence="5">AspAUS03</strain>
    </source>
</reference>
<keyword evidence="2 4" id="KW-0479">Metal-binding</keyword>
<dbReference type="SUPFAM" id="SSF56420">
    <property type="entry name" value="Peptide deformylase"/>
    <property type="match status" value="1"/>
</dbReference>
<dbReference type="NCBIfam" id="TIGR00079">
    <property type="entry name" value="pept_deformyl"/>
    <property type="match status" value="1"/>
</dbReference>
<evidence type="ECO:0000256" key="2">
    <source>
        <dbReference type="ARBA" id="ARBA00022723"/>
    </source>
</evidence>